<keyword evidence="7" id="KW-1185">Reference proteome</keyword>
<feature type="signal peptide" evidence="4">
    <location>
        <begin position="1"/>
        <end position="29"/>
    </location>
</feature>
<evidence type="ECO:0000256" key="4">
    <source>
        <dbReference type="SAM" id="SignalP"/>
    </source>
</evidence>
<dbReference type="SUPFAM" id="SSF53850">
    <property type="entry name" value="Periplasmic binding protein-like II"/>
    <property type="match status" value="1"/>
</dbReference>
<reference evidence="6" key="1">
    <citation type="submission" date="2021-02" db="EMBL/GenBank/DDBJ databases">
        <title>Skermanella TT6 skin isolate.</title>
        <authorList>
            <person name="Lee K."/>
            <person name="Ganzorig M."/>
        </authorList>
    </citation>
    <scope>NUCLEOTIDE SEQUENCE</scope>
    <source>
        <strain evidence="6">TT6</strain>
    </source>
</reference>
<comment type="similarity">
    <text evidence="2">Belongs to the bacterial solute-binding protein 5 family.</text>
</comment>
<organism evidence="6 7">
    <name type="scientific">Skermanella cutis</name>
    <dbReference type="NCBI Taxonomy" id="2775420"/>
    <lineage>
        <taxon>Bacteria</taxon>
        <taxon>Pseudomonadati</taxon>
        <taxon>Pseudomonadota</taxon>
        <taxon>Alphaproteobacteria</taxon>
        <taxon>Rhodospirillales</taxon>
        <taxon>Azospirillaceae</taxon>
        <taxon>Skermanella</taxon>
    </lineage>
</organism>
<evidence type="ECO:0000313" key="6">
    <source>
        <dbReference type="EMBL" id="QQP92918.1"/>
    </source>
</evidence>
<keyword evidence="3 4" id="KW-0732">Signal</keyword>
<keyword evidence="6" id="KW-0614">Plasmid</keyword>
<dbReference type="InterPro" id="IPR030678">
    <property type="entry name" value="Peptide/Ni-bd"/>
</dbReference>
<evidence type="ECO:0000256" key="1">
    <source>
        <dbReference type="ARBA" id="ARBA00004418"/>
    </source>
</evidence>
<dbReference type="RefSeq" id="WP_201082192.1">
    <property type="nucleotide sequence ID" value="NZ_CP067421.1"/>
</dbReference>
<dbReference type="PROSITE" id="PS01040">
    <property type="entry name" value="SBP_BACTERIAL_5"/>
    <property type="match status" value="1"/>
</dbReference>
<dbReference type="InterPro" id="IPR000914">
    <property type="entry name" value="SBP_5_dom"/>
</dbReference>
<dbReference type="Gene3D" id="3.40.190.10">
    <property type="entry name" value="Periplasmic binding protein-like II"/>
    <property type="match status" value="1"/>
</dbReference>
<evidence type="ECO:0000256" key="3">
    <source>
        <dbReference type="ARBA" id="ARBA00022729"/>
    </source>
</evidence>
<evidence type="ECO:0000313" key="7">
    <source>
        <dbReference type="Proteomes" id="UP000595197"/>
    </source>
</evidence>
<evidence type="ECO:0000256" key="2">
    <source>
        <dbReference type="ARBA" id="ARBA00005695"/>
    </source>
</evidence>
<sequence>MKTKKSIRGTAALLAPALALALSAGTALAAPGEITVVLPEQPANLDPCRSIRNDIGRIINMNITETLTDIQAEEGTVQPFLATGWQQVDDLTWRFTLRDGVKFQDGADFDAAAVVHTINRLMNPNLSCDSRSKFGDIKLTPKAVDPRTVEIRSDIPIPILPTLMGTVQIVSPNLPMDKETNSPVGTGPYRLDGASPERVVLARFDGYWGEDPEVARATFVWRPESAIRAAMVSTGEADLTPTIAVQDATDPDTDFAYLNSETTRMRIDAQMPPLDDRRVREALNLAIDWDSLGSALFGDDVLRASQMVAPGVRGHNPDIKPWGYDPQRARELLEAARADGVPMDKEIRLIARNGFFPNSAESLEAMMGMWQEVGFNMTMVQLEAADWVRYLDKPFPPERGATLFQQQHDNNTGDAGFTAPVMYSSGGQYSTIADPEVDRLLRQAMSATGDERAKLFQEVFARVHDEVVADVPMYHMIGYTRVGPRIEGWRPTLKTNSEIRLSEIDLKD</sequence>
<dbReference type="Pfam" id="PF00496">
    <property type="entry name" value="SBP_bac_5"/>
    <property type="match status" value="1"/>
</dbReference>
<gene>
    <name evidence="6" type="ORF">IGS68_31260</name>
</gene>
<protein>
    <recommendedName>
        <fullName evidence="5">Solute-binding protein family 5 domain-containing protein</fullName>
    </recommendedName>
</protein>
<accession>A0ABX7BFR9</accession>
<name>A0ABX7BFR9_9PROT</name>
<dbReference type="CDD" id="cd08491">
    <property type="entry name" value="PBP2_NikA_DppA_OppA_like_12"/>
    <property type="match status" value="1"/>
</dbReference>
<comment type="subcellular location">
    <subcellularLocation>
        <location evidence="1">Periplasm</location>
    </subcellularLocation>
</comment>
<feature type="domain" description="Solute-binding protein family 5" evidence="5">
    <location>
        <begin position="76"/>
        <end position="392"/>
    </location>
</feature>
<dbReference type="PANTHER" id="PTHR30290">
    <property type="entry name" value="PERIPLASMIC BINDING COMPONENT OF ABC TRANSPORTER"/>
    <property type="match status" value="1"/>
</dbReference>
<feature type="chain" id="PRO_5046837719" description="Solute-binding protein family 5 domain-containing protein" evidence="4">
    <location>
        <begin position="30"/>
        <end position="508"/>
    </location>
</feature>
<dbReference type="InterPro" id="IPR023765">
    <property type="entry name" value="SBP_5_CS"/>
</dbReference>
<evidence type="ECO:0000259" key="5">
    <source>
        <dbReference type="Pfam" id="PF00496"/>
    </source>
</evidence>
<dbReference type="Gene3D" id="3.10.105.10">
    <property type="entry name" value="Dipeptide-binding Protein, Domain 3"/>
    <property type="match status" value="1"/>
</dbReference>
<dbReference type="InterPro" id="IPR039424">
    <property type="entry name" value="SBP_5"/>
</dbReference>
<proteinExistence type="inferred from homology"/>
<geneLocation type="plasmid" evidence="6 7">
    <name>pTT6-1</name>
</geneLocation>
<dbReference type="EMBL" id="CP067421">
    <property type="protein sequence ID" value="QQP92918.1"/>
    <property type="molecule type" value="Genomic_DNA"/>
</dbReference>
<dbReference type="PIRSF" id="PIRSF002741">
    <property type="entry name" value="MppA"/>
    <property type="match status" value="1"/>
</dbReference>
<dbReference type="Proteomes" id="UP000595197">
    <property type="component" value="Plasmid pTT6-1"/>
</dbReference>